<feature type="coiled-coil region" evidence="1">
    <location>
        <begin position="45"/>
        <end position="72"/>
    </location>
</feature>
<evidence type="ECO:0000313" key="3">
    <source>
        <dbReference type="Proteomes" id="UP001596391"/>
    </source>
</evidence>
<evidence type="ECO:0000313" key="2">
    <source>
        <dbReference type="EMBL" id="MFC6645475.1"/>
    </source>
</evidence>
<sequence length="200" mass="21896">MTTASTPALETITGAYASLPNTTVIERVVAMSLADSNYKPTDKDIDECVLEYQAAQELLRAAQDTHDEVKNRLIGIVRKHGSIPDGASESKRLSGTRNAATVTVGKSTSLRESAIGDLREYLNERNVPQLFGRMFSIETKHKLVESAHDVLATVDLPKRTHDRIAQLFGVCIDVKTKAPVLKVDAITPEKIKRTKRGKAA</sequence>
<name>A0ABW1Z7C0_9BACT</name>
<comment type="caution">
    <text evidence="2">The sequence shown here is derived from an EMBL/GenBank/DDBJ whole genome shotgun (WGS) entry which is preliminary data.</text>
</comment>
<dbReference type="Proteomes" id="UP001596391">
    <property type="component" value="Unassembled WGS sequence"/>
</dbReference>
<protein>
    <submittedName>
        <fullName evidence="2">Uncharacterized protein</fullName>
    </submittedName>
</protein>
<accession>A0ABW1Z7C0</accession>
<keyword evidence="1" id="KW-0175">Coiled coil</keyword>
<keyword evidence="3" id="KW-1185">Reference proteome</keyword>
<organism evidence="2 3">
    <name type="scientific">Granulicella cerasi</name>
    <dbReference type="NCBI Taxonomy" id="741063"/>
    <lineage>
        <taxon>Bacteria</taxon>
        <taxon>Pseudomonadati</taxon>
        <taxon>Acidobacteriota</taxon>
        <taxon>Terriglobia</taxon>
        <taxon>Terriglobales</taxon>
        <taxon>Acidobacteriaceae</taxon>
        <taxon>Granulicella</taxon>
    </lineage>
</organism>
<evidence type="ECO:0000256" key="1">
    <source>
        <dbReference type="SAM" id="Coils"/>
    </source>
</evidence>
<dbReference type="EMBL" id="JBHSWI010000001">
    <property type="protein sequence ID" value="MFC6645475.1"/>
    <property type="molecule type" value="Genomic_DNA"/>
</dbReference>
<dbReference type="RefSeq" id="WP_263371844.1">
    <property type="nucleotide sequence ID" value="NZ_JAGSYD010000003.1"/>
</dbReference>
<reference evidence="3" key="1">
    <citation type="journal article" date="2019" name="Int. J. Syst. Evol. Microbiol.">
        <title>The Global Catalogue of Microorganisms (GCM) 10K type strain sequencing project: providing services to taxonomists for standard genome sequencing and annotation.</title>
        <authorList>
            <consortium name="The Broad Institute Genomics Platform"/>
            <consortium name="The Broad Institute Genome Sequencing Center for Infectious Disease"/>
            <person name="Wu L."/>
            <person name="Ma J."/>
        </authorList>
    </citation>
    <scope>NUCLEOTIDE SEQUENCE [LARGE SCALE GENOMIC DNA]</scope>
    <source>
        <strain evidence="3">CGMCC 1.16026</strain>
    </source>
</reference>
<gene>
    <name evidence="2" type="ORF">ACFQBQ_07720</name>
</gene>
<proteinExistence type="predicted"/>